<proteinExistence type="predicted"/>
<protein>
    <submittedName>
        <fullName evidence="3">Uncharacterized protein</fullName>
    </submittedName>
</protein>
<dbReference type="Proteomes" id="UP000887565">
    <property type="component" value="Unplaced"/>
</dbReference>
<organism evidence="2 3">
    <name type="scientific">Romanomermis culicivorax</name>
    <name type="common">Nematode worm</name>
    <dbReference type="NCBI Taxonomy" id="13658"/>
    <lineage>
        <taxon>Eukaryota</taxon>
        <taxon>Metazoa</taxon>
        <taxon>Ecdysozoa</taxon>
        <taxon>Nematoda</taxon>
        <taxon>Enoplea</taxon>
        <taxon>Dorylaimia</taxon>
        <taxon>Mermithida</taxon>
        <taxon>Mermithoidea</taxon>
        <taxon>Mermithidae</taxon>
        <taxon>Romanomermis</taxon>
    </lineage>
</organism>
<sequence>MKPITLTVVLNALSDLCSKSKNHRGYVKLEDLVNRILADRGCRSDDDRELSSETIFQLLHEGNRHDLCHYLGRDRWKFGAKRIHDQKHTVEHHVRKMKTQNYSNHDEMEKKRKKGKNHKKEISGETLLKQLISMQHDLLKSSKSEEENSNRSKADYKFTNRAVTFSDGKKVGKSSTSTAEKETRYEKVKSTADNEGNQLIFVEPAKHENGQDAVCVECGQQVDREAKTLFVDQYTLPQLLQFLSEIDDKKKLDTLQRIFACITLAHKPRGQFQQG</sequence>
<dbReference type="AlphaFoldDB" id="A0A915ISH9"/>
<keyword evidence="2" id="KW-1185">Reference proteome</keyword>
<accession>A0A915ISH9</accession>
<evidence type="ECO:0000256" key="1">
    <source>
        <dbReference type="SAM" id="MobiDB-lite"/>
    </source>
</evidence>
<evidence type="ECO:0000313" key="2">
    <source>
        <dbReference type="Proteomes" id="UP000887565"/>
    </source>
</evidence>
<feature type="region of interest" description="Disordered" evidence="1">
    <location>
        <begin position="169"/>
        <end position="190"/>
    </location>
</feature>
<name>A0A915ISH9_ROMCU</name>
<reference evidence="3" key="1">
    <citation type="submission" date="2022-11" db="UniProtKB">
        <authorList>
            <consortium name="WormBaseParasite"/>
        </authorList>
    </citation>
    <scope>IDENTIFICATION</scope>
</reference>
<feature type="compositionally biased region" description="Basic and acidic residues" evidence="1">
    <location>
        <begin position="179"/>
        <end position="190"/>
    </location>
</feature>
<evidence type="ECO:0000313" key="3">
    <source>
        <dbReference type="WBParaSite" id="nRc.2.0.1.t16329-RA"/>
    </source>
</evidence>
<dbReference type="WBParaSite" id="nRc.2.0.1.t16329-RA">
    <property type="protein sequence ID" value="nRc.2.0.1.t16329-RA"/>
    <property type="gene ID" value="nRc.2.0.1.g16329"/>
</dbReference>